<dbReference type="EMBL" id="PCGR01000002">
    <property type="protein sequence ID" value="PJK16521.1"/>
    <property type="molecule type" value="Genomic_DNA"/>
</dbReference>
<proteinExistence type="predicted"/>
<evidence type="ECO:0000313" key="2">
    <source>
        <dbReference type="EMBL" id="PJK16521.1"/>
    </source>
</evidence>
<reference evidence="2 3" key="1">
    <citation type="submission" date="2017-10" db="EMBL/GenBank/DDBJ databases">
        <title>Draft genome of Chryseomicrobium casticus sp. nov.</title>
        <authorList>
            <person name="Chakraborty R."/>
            <person name="Saha T."/>
        </authorList>
    </citation>
    <scope>NUCLEOTIDE SEQUENCE [LARGE SCALE GENOMIC DNA]</scope>
    <source>
        <strain evidence="2 3">ET03</strain>
    </source>
</reference>
<feature type="transmembrane region" description="Helical" evidence="1">
    <location>
        <begin position="39"/>
        <end position="61"/>
    </location>
</feature>
<evidence type="ECO:0000313" key="3">
    <source>
        <dbReference type="Proteomes" id="UP000228680"/>
    </source>
</evidence>
<sequence length="112" mass="12617">MAGFEEFLMFIPMMIQSVLFIFGGAILGWIFWKKKWFGLAYAGFGHFIGVLVALLATMWVARDDGSLGIAIIVIYPFFTCLFIIIGALIGRSKQKQIQLEDKRGDDYVGIDQ</sequence>
<name>A0A2M9EZ86_9BACL</name>
<keyword evidence="1" id="KW-0812">Transmembrane</keyword>
<dbReference type="AlphaFoldDB" id="A0A2M9EZ86"/>
<dbReference type="OrthoDB" id="9800416at2"/>
<dbReference type="Proteomes" id="UP000228680">
    <property type="component" value="Unassembled WGS sequence"/>
</dbReference>
<keyword evidence="1" id="KW-0472">Membrane</keyword>
<feature type="transmembrane region" description="Helical" evidence="1">
    <location>
        <begin position="67"/>
        <end position="89"/>
    </location>
</feature>
<comment type="caution">
    <text evidence="2">The sequence shown here is derived from an EMBL/GenBank/DDBJ whole genome shotgun (WGS) entry which is preliminary data.</text>
</comment>
<accession>A0A2M9EZ86</accession>
<protein>
    <submittedName>
        <fullName evidence="2">Uncharacterized protein</fullName>
    </submittedName>
</protein>
<keyword evidence="1" id="KW-1133">Transmembrane helix</keyword>
<gene>
    <name evidence="2" type="ORF">CQS04_05015</name>
</gene>
<feature type="transmembrane region" description="Helical" evidence="1">
    <location>
        <begin position="6"/>
        <end position="32"/>
    </location>
</feature>
<evidence type="ECO:0000256" key="1">
    <source>
        <dbReference type="SAM" id="Phobius"/>
    </source>
</evidence>
<keyword evidence="3" id="KW-1185">Reference proteome</keyword>
<organism evidence="2 3">
    <name type="scientific">Chryseomicrobium excrementi</name>
    <dbReference type="NCBI Taxonomy" id="2041346"/>
    <lineage>
        <taxon>Bacteria</taxon>
        <taxon>Bacillati</taxon>
        <taxon>Bacillota</taxon>
        <taxon>Bacilli</taxon>
        <taxon>Bacillales</taxon>
        <taxon>Caryophanaceae</taxon>
        <taxon>Chryseomicrobium</taxon>
    </lineage>
</organism>